<evidence type="ECO:0000313" key="5">
    <source>
        <dbReference type="Proteomes" id="UP000199702"/>
    </source>
</evidence>
<protein>
    <submittedName>
        <fullName evidence="4">Por secretion system C-terminal sorting domain-containing protein</fullName>
    </submittedName>
</protein>
<dbReference type="STRING" id="402734.SAMN05660918_2036"/>
<keyword evidence="5" id="KW-1185">Reference proteome</keyword>
<dbReference type="Proteomes" id="UP000199702">
    <property type="component" value="Unassembled WGS sequence"/>
</dbReference>
<dbReference type="PROSITE" id="PS50853">
    <property type="entry name" value="FN3"/>
    <property type="match status" value="2"/>
</dbReference>
<dbReference type="InterPro" id="IPR026444">
    <property type="entry name" value="Secre_tail"/>
</dbReference>
<dbReference type="CDD" id="cd00063">
    <property type="entry name" value="FN3"/>
    <property type="match status" value="1"/>
</dbReference>
<feature type="domain" description="Fibronectin type-III" evidence="3">
    <location>
        <begin position="956"/>
        <end position="1048"/>
    </location>
</feature>
<dbReference type="OrthoDB" id="975384at2"/>
<dbReference type="Pfam" id="PF18962">
    <property type="entry name" value="Por_Secre_tail"/>
    <property type="match status" value="1"/>
</dbReference>
<gene>
    <name evidence="4" type="ORF">SAMN05660918_2036</name>
</gene>
<dbReference type="Gene3D" id="2.60.40.10">
    <property type="entry name" value="Immunoglobulins"/>
    <property type="match status" value="4"/>
</dbReference>
<feature type="domain" description="Fibronectin type-III" evidence="3">
    <location>
        <begin position="188"/>
        <end position="278"/>
    </location>
</feature>
<proteinExistence type="predicted"/>
<dbReference type="InterPro" id="IPR036116">
    <property type="entry name" value="FN3_sf"/>
</dbReference>
<keyword evidence="1 2" id="KW-0732">Signal</keyword>
<dbReference type="InterPro" id="IPR003961">
    <property type="entry name" value="FN3_dom"/>
</dbReference>
<dbReference type="RefSeq" id="WP_143055623.1">
    <property type="nucleotide sequence ID" value="NZ_CBCSJU010000004.1"/>
</dbReference>
<evidence type="ECO:0000259" key="3">
    <source>
        <dbReference type="PROSITE" id="PS50853"/>
    </source>
</evidence>
<dbReference type="Pfam" id="PF23759">
    <property type="entry name" value="GBD_T9SS_assoc"/>
    <property type="match status" value="1"/>
</dbReference>
<feature type="chain" id="PRO_5011777280" evidence="2">
    <location>
        <begin position="20"/>
        <end position="1268"/>
    </location>
</feature>
<name>A0A1H6V3X9_9FLAO</name>
<evidence type="ECO:0000256" key="2">
    <source>
        <dbReference type="SAM" id="SignalP"/>
    </source>
</evidence>
<dbReference type="SUPFAM" id="SSF49265">
    <property type="entry name" value="Fibronectin type III"/>
    <property type="match status" value="3"/>
</dbReference>
<evidence type="ECO:0000313" key="4">
    <source>
        <dbReference type="EMBL" id="SEI95360.1"/>
    </source>
</evidence>
<sequence length="1268" mass="133256">MKKITFWVFVLLSSWQISAQVGIIQNFDSATTLPTGWTETGGKTIAAAESCSGNSIRDNLYASSNTGTLVTPNQVAASNATDLTVSFDYKIEVWNTTNANPAGWGNIQVQYSINNGGAWTTFFTINDANHVVANTCANFSNVIPAASLPNGSDVRIRFLYTWAAGDYDIYIDNFSATQVTVVPPLCTVLSTPANGATNVLGSTISWNAAGGLPTGYKLNVGTISGGTDVLNLFDVGNVTNYTLPALTSGTTYYVKVIPYNANGDATGCTETSFTTCGAITTLPHLEPFTTFLPNCWTEADNGDLAVGPATVGAGSWLVDGLGNVGTTGAIRVTLDATGDNDWVVSPEFTIPAAGYELKFIAAANQSGATTAPTTAWESDDSIEVLVTTTGMTNWTPIFIYNDGNVPSNTGSINTIDLSSFSAQTVRFAFRAIEGATNGSASVDFSVDNFEIRLTPTCPDQTGLTVNNITGSGANTSWDDTSGTGAIGYQYAITTSATPPASGTGTTNTYYIASGLNPQTVYYLHVRSECAGSTFGNWGTTTFTTGCAPIASLPWTENFDALTTGTNVFPACWGYTNTTSTWSISTTPTAYSGANSLRRTWSTDGWAYTPMATLTAGVSYRFSYYVRTNDNVVGYDITVGVGNSQDSAAMNTTLSTVAGYQGPAWVRVNHEFTPTVTGDYSFGVHVVAPVSPNGINFDNFRLELSPTCPDQTGLVVGNISSSGADTSWDDMSALGAVGYEYAVTTSATPPASGTQTTATFYIASGLLPQTVYYLHVRSECAGSTYGVWATTTFTTACVPLALPWLENFDALTPGTNVFPNCWNYSNTTSTWSISTTPTAYSGANSLRRTWSTDGWAFTPMFTLTAGTSYTFSYFVRTNDTTVGYDVTVGVGNSQNSAAMNTTLSTVVGYQGPAWTLVSLEYTPTVSGDYSFGVHVVAPLAPNGINFDNFELKLTPACPAPLASASGVTDAAANLSWAAVPSAALGYEYVLDNVATDPAGSGTSTMALAYPASGLNASTLYYFHIRSVCSAGTYSTWSTVSFTTLATPPVNDNCSNATVLTPGATFATNPLVATNVGATGSTETAPGCASYSGGDVWYSVLVPASGSITLETDTNTGTTITDTGLAVYSGACGALVLVECDDDDGTNGNFSLVALTGRTPGELLYVRAWEYGNDTFNTFKISAYDASLSSSSFDRSTFVAYPNPVKDVLNLSYKSTISNVRVINLLGQEVLNTKTNANDVQVNMSALTAGAYIVNITVDDTVHTIKVIKE</sequence>
<evidence type="ECO:0000256" key="1">
    <source>
        <dbReference type="ARBA" id="ARBA00022729"/>
    </source>
</evidence>
<dbReference type="SMART" id="SM00060">
    <property type="entry name" value="FN3"/>
    <property type="match status" value="4"/>
</dbReference>
<dbReference type="NCBIfam" id="TIGR04183">
    <property type="entry name" value="Por_Secre_tail"/>
    <property type="match status" value="1"/>
</dbReference>
<dbReference type="InterPro" id="IPR056600">
    <property type="entry name" value="GBD_T9SS_assoc"/>
</dbReference>
<accession>A0A1H6V3X9</accession>
<reference evidence="5" key="1">
    <citation type="submission" date="2016-10" db="EMBL/GenBank/DDBJ databases">
        <authorList>
            <person name="Varghese N."/>
            <person name="Submissions S."/>
        </authorList>
    </citation>
    <scope>NUCLEOTIDE SEQUENCE [LARGE SCALE GENOMIC DNA]</scope>
    <source>
        <strain evidence="5">DSM 17934</strain>
    </source>
</reference>
<dbReference type="AlphaFoldDB" id="A0A1H6V3X9"/>
<dbReference type="InterPro" id="IPR013783">
    <property type="entry name" value="Ig-like_fold"/>
</dbReference>
<organism evidence="4 5">
    <name type="scientific">Flavobacterium terrigena</name>
    <dbReference type="NCBI Taxonomy" id="402734"/>
    <lineage>
        <taxon>Bacteria</taxon>
        <taxon>Pseudomonadati</taxon>
        <taxon>Bacteroidota</taxon>
        <taxon>Flavobacteriia</taxon>
        <taxon>Flavobacteriales</taxon>
        <taxon>Flavobacteriaceae</taxon>
        <taxon>Flavobacterium</taxon>
    </lineage>
</organism>
<feature type="signal peptide" evidence="2">
    <location>
        <begin position="1"/>
        <end position="19"/>
    </location>
</feature>
<dbReference type="EMBL" id="FNYA01000004">
    <property type="protein sequence ID" value="SEI95360.1"/>
    <property type="molecule type" value="Genomic_DNA"/>
</dbReference>
<dbReference type="Gene3D" id="2.60.120.260">
    <property type="entry name" value="Galactose-binding domain-like"/>
    <property type="match status" value="3"/>
</dbReference>